<evidence type="ECO:0000313" key="3">
    <source>
        <dbReference type="EMBL" id="QHV94965.1"/>
    </source>
</evidence>
<dbReference type="Proteomes" id="UP000464577">
    <property type="component" value="Chromosome"/>
</dbReference>
<dbReference type="GO" id="GO:0140098">
    <property type="term" value="F:catalytic activity, acting on RNA"/>
    <property type="evidence" value="ECO:0007669"/>
    <property type="project" value="UniProtKB-ARBA"/>
</dbReference>
<evidence type="ECO:0000313" key="4">
    <source>
        <dbReference type="Proteomes" id="UP000464577"/>
    </source>
</evidence>
<protein>
    <submittedName>
        <fullName evidence="3">Pseudouridylate synthase</fullName>
    </submittedName>
</protein>
<dbReference type="SUPFAM" id="SSF55120">
    <property type="entry name" value="Pseudouridine synthase"/>
    <property type="match status" value="1"/>
</dbReference>
<sequence length="247" mass="28153">MQVSNPIHSASQPLTLLYQSDDLVAINKPHGLLVHRSPIASDASEFAVQMLRDQLGQRVYPVHRLDRKTGGVLLFALTDTMNSAMQQQFAEGEISKTYLAIVRGYTADEQIIDYPLRRDDGVLQDAVTFLKTRQRTEIPLPFGKHATSRYSLVELTPTTGRMHQLRKHMAHILHPIIGDRPHGCNKQNKLFLENFGMNTMLLHASRIQFKHPQTSEEITITAPYQTEFNRMWSTLFGNENRQPVPNI</sequence>
<dbReference type="RefSeq" id="WP_162385381.1">
    <property type="nucleotide sequence ID" value="NZ_CP045997.1"/>
</dbReference>
<feature type="domain" description="Pseudouridine synthase RsuA/RluA-like" evidence="2">
    <location>
        <begin position="22"/>
        <end position="171"/>
    </location>
</feature>
<dbReference type="InterPro" id="IPR006145">
    <property type="entry name" value="PsdUridine_synth_RsuA/RluA"/>
</dbReference>
<dbReference type="InterPro" id="IPR050188">
    <property type="entry name" value="RluA_PseudoU_synthase"/>
</dbReference>
<dbReference type="AlphaFoldDB" id="A0A6P1VQJ9"/>
<dbReference type="EMBL" id="CP045997">
    <property type="protein sequence ID" value="QHV94965.1"/>
    <property type="molecule type" value="Genomic_DNA"/>
</dbReference>
<name>A0A6P1VQJ9_9BACT</name>
<dbReference type="PANTHER" id="PTHR21600">
    <property type="entry name" value="MITOCHONDRIAL RNA PSEUDOURIDINE SYNTHASE"/>
    <property type="match status" value="1"/>
</dbReference>
<dbReference type="PANTHER" id="PTHR21600:SF56">
    <property type="entry name" value="TRNA PSEUDOURIDINE SYNTHASE C"/>
    <property type="match status" value="1"/>
</dbReference>
<dbReference type="GO" id="GO:0000455">
    <property type="term" value="P:enzyme-directed rRNA pseudouridine synthesis"/>
    <property type="evidence" value="ECO:0007669"/>
    <property type="project" value="TreeGrafter"/>
</dbReference>
<evidence type="ECO:0000259" key="2">
    <source>
        <dbReference type="Pfam" id="PF00849"/>
    </source>
</evidence>
<dbReference type="GO" id="GO:0009982">
    <property type="term" value="F:pseudouridine synthase activity"/>
    <property type="evidence" value="ECO:0007669"/>
    <property type="project" value="InterPro"/>
</dbReference>
<evidence type="ECO:0000256" key="1">
    <source>
        <dbReference type="ARBA" id="ARBA00023235"/>
    </source>
</evidence>
<dbReference type="InterPro" id="IPR020103">
    <property type="entry name" value="PsdUridine_synth_cat_dom_sf"/>
</dbReference>
<dbReference type="Pfam" id="PF00849">
    <property type="entry name" value="PseudoU_synth_2"/>
    <property type="match status" value="1"/>
</dbReference>
<dbReference type="KEGG" id="senf:GJR95_07995"/>
<keyword evidence="4" id="KW-1185">Reference proteome</keyword>
<organism evidence="3 4">
    <name type="scientific">Spirosoma endbachense</name>
    <dbReference type="NCBI Taxonomy" id="2666025"/>
    <lineage>
        <taxon>Bacteria</taxon>
        <taxon>Pseudomonadati</taxon>
        <taxon>Bacteroidota</taxon>
        <taxon>Cytophagia</taxon>
        <taxon>Cytophagales</taxon>
        <taxon>Cytophagaceae</taxon>
        <taxon>Spirosoma</taxon>
    </lineage>
</organism>
<keyword evidence="1" id="KW-0413">Isomerase</keyword>
<reference evidence="3 4" key="1">
    <citation type="submission" date="2019-11" db="EMBL/GenBank/DDBJ databases">
        <title>Spirosoma endbachense sp. nov., isolated from a natural salt meadow.</title>
        <authorList>
            <person name="Rojas J."/>
            <person name="Ambika Manirajan B."/>
            <person name="Ratering S."/>
            <person name="Suarez C."/>
            <person name="Geissler-Plaum R."/>
            <person name="Schnell S."/>
        </authorList>
    </citation>
    <scope>NUCLEOTIDE SEQUENCE [LARGE SCALE GENOMIC DNA]</scope>
    <source>
        <strain evidence="3 4">I-24</strain>
    </source>
</reference>
<dbReference type="GO" id="GO:0003723">
    <property type="term" value="F:RNA binding"/>
    <property type="evidence" value="ECO:0007669"/>
    <property type="project" value="InterPro"/>
</dbReference>
<dbReference type="Gene3D" id="3.30.2350.10">
    <property type="entry name" value="Pseudouridine synthase"/>
    <property type="match status" value="1"/>
</dbReference>
<accession>A0A6P1VQJ9</accession>
<proteinExistence type="predicted"/>
<gene>
    <name evidence="3" type="ORF">GJR95_07995</name>
</gene>